<dbReference type="Gene3D" id="2.60.120.1040">
    <property type="entry name" value="ZPR1, A/B domain"/>
    <property type="match status" value="1"/>
</dbReference>
<dbReference type="Pfam" id="PF22794">
    <property type="entry name" value="jr-ZPR1"/>
    <property type="match status" value="1"/>
</dbReference>
<sequence>MFQLLNVEEPWTLILDDALANSFIAPATDNIKDDHQLSYEEYERSWEQNEELGLNDIDTSSADAAYDSAQTTIKEKTRE</sequence>
<dbReference type="PANTHER" id="PTHR10876:SF0">
    <property type="entry name" value="ZINC FINGER PROTEIN ZPR1"/>
    <property type="match status" value="1"/>
</dbReference>
<accession>A0A2K1R651</accession>
<reference evidence="2" key="1">
    <citation type="journal article" date="2006" name="Science">
        <title>The genome of black cottonwood, Populus trichocarpa (Torr. &amp; Gray).</title>
        <authorList>
            <person name="Tuskan G.A."/>
            <person name="Difazio S."/>
            <person name="Jansson S."/>
            <person name="Bohlmann J."/>
            <person name="Grigoriev I."/>
            <person name="Hellsten U."/>
            <person name="Putnam N."/>
            <person name="Ralph S."/>
            <person name="Rombauts S."/>
            <person name="Salamov A."/>
            <person name="Schein J."/>
            <person name="Sterck L."/>
            <person name="Aerts A."/>
            <person name="Bhalerao R.R."/>
            <person name="Bhalerao R.P."/>
            <person name="Blaudez D."/>
            <person name="Boerjan W."/>
            <person name="Brun A."/>
            <person name="Brunner A."/>
            <person name="Busov V."/>
            <person name="Campbell M."/>
            <person name="Carlson J."/>
            <person name="Chalot M."/>
            <person name="Chapman J."/>
            <person name="Chen G.L."/>
            <person name="Cooper D."/>
            <person name="Coutinho P.M."/>
            <person name="Couturier J."/>
            <person name="Covert S."/>
            <person name="Cronk Q."/>
            <person name="Cunningham R."/>
            <person name="Davis J."/>
            <person name="Degroeve S."/>
            <person name="Dejardin A."/>
            <person name="Depamphilis C."/>
            <person name="Detter J."/>
            <person name="Dirks B."/>
            <person name="Dubchak I."/>
            <person name="Duplessis S."/>
            <person name="Ehlting J."/>
            <person name="Ellis B."/>
            <person name="Gendler K."/>
            <person name="Goodstein D."/>
            <person name="Gribskov M."/>
            <person name="Grimwood J."/>
            <person name="Groover A."/>
            <person name="Gunter L."/>
            <person name="Hamberger B."/>
            <person name="Heinze B."/>
            <person name="Helariutta Y."/>
            <person name="Henrissat B."/>
            <person name="Holligan D."/>
            <person name="Holt R."/>
            <person name="Huang W."/>
            <person name="Islam-Faridi N."/>
            <person name="Jones S."/>
            <person name="Jones-Rhoades M."/>
            <person name="Jorgensen R."/>
            <person name="Joshi C."/>
            <person name="Kangasjarvi J."/>
            <person name="Karlsson J."/>
            <person name="Kelleher C."/>
            <person name="Kirkpatrick R."/>
            <person name="Kirst M."/>
            <person name="Kohler A."/>
            <person name="Kalluri U."/>
            <person name="Larimer F."/>
            <person name="Leebens-Mack J."/>
            <person name="Leple J.C."/>
            <person name="Locascio P."/>
            <person name="Lou Y."/>
            <person name="Lucas S."/>
            <person name="Martin F."/>
            <person name="Montanini B."/>
            <person name="Napoli C."/>
            <person name="Nelson D.R."/>
            <person name="Nelson C."/>
            <person name="Nieminen K."/>
            <person name="Nilsson O."/>
            <person name="Pereda V."/>
            <person name="Peter G."/>
            <person name="Philippe R."/>
            <person name="Pilate G."/>
            <person name="Poliakov A."/>
            <person name="Razumovskaya J."/>
            <person name="Richardson P."/>
            <person name="Rinaldi C."/>
            <person name="Ritland K."/>
            <person name="Rouze P."/>
            <person name="Ryaboy D."/>
            <person name="Schmutz J."/>
            <person name="Schrader J."/>
            <person name="Segerman B."/>
            <person name="Shin H."/>
            <person name="Siddiqui A."/>
            <person name="Sterky F."/>
            <person name="Terry A."/>
            <person name="Tsai C.J."/>
            <person name="Uberbacher E."/>
            <person name="Unneberg P."/>
            <person name="Vahala J."/>
            <person name="Wall K."/>
            <person name="Wessler S."/>
            <person name="Yang G."/>
            <person name="Yin T."/>
            <person name="Douglas C."/>
            <person name="Marra M."/>
            <person name="Sandberg G."/>
            <person name="Van de Peer Y."/>
            <person name="Rokhsar D."/>
        </authorList>
    </citation>
    <scope>NUCLEOTIDE SEQUENCE [LARGE SCALE GENOMIC DNA]</scope>
    <source>
        <strain evidence="2">Nisqually-1</strain>
    </source>
</reference>
<evidence type="ECO:0000313" key="2">
    <source>
        <dbReference type="EMBL" id="PNS22723.1"/>
    </source>
</evidence>
<feature type="domain" description="ZPR1 jelly-roll" evidence="1">
    <location>
        <begin position="3"/>
        <end position="54"/>
    </location>
</feature>
<organism evidence="2">
    <name type="scientific">Populus trichocarpa</name>
    <name type="common">Western balsam poplar</name>
    <name type="synonym">Populus balsamifera subsp. trichocarpa</name>
    <dbReference type="NCBI Taxonomy" id="3694"/>
    <lineage>
        <taxon>Eukaryota</taxon>
        <taxon>Viridiplantae</taxon>
        <taxon>Streptophyta</taxon>
        <taxon>Embryophyta</taxon>
        <taxon>Tracheophyta</taxon>
        <taxon>Spermatophyta</taxon>
        <taxon>Magnoliopsida</taxon>
        <taxon>eudicotyledons</taxon>
        <taxon>Gunneridae</taxon>
        <taxon>Pentapetalae</taxon>
        <taxon>rosids</taxon>
        <taxon>fabids</taxon>
        <taxon>Malpighiales</taxon>
        <taxon>Salicaceae</taxon>
        <taxon>Saliceae</taxon>
        <taxon>Populus</taxon>
    </lineage>
</organism>
<evidence type="ECO:0000259" key="1">
    <source>
        <dbReference type="Pfam" id="PF22794"/>
    </source>
</evidence>
<dbReference type="AlphaFoldDB" id="A0A2K1R651"/>
<reference evidence="2" key="2">
    <citation type="submission" date="2017-07" db="EMBL/GenBank/DDBJ databases">
        <title>WGS assembly of Populus trichocarpa.</title>
        <authorList>
            <person name="Tuskan G."/>
            <person name="Difazio S."/>
            <person name="Jansson S."/>
            <person name="Bohlmann J."/>
            <person name="Grigoriev I."/>
            <person name="Hellsten U."/>
            <person name="Putnam N."/>
            <person name="Ralph S."/>
            <person name="Rombauts S."/>
            <person name="Salamov A."/>
            <person name="Schein J."/>
            <person name="Sterck L."/>
            <person name="Aerts A."/>
            <person name="Bhalerao R."/>
            <person name="Bhalerao R."/>
            <person name="Blaudez D."/>
            <person name="Boerjan W."/>
            <person name="Brun A."/>
            <person name="Brunner A."/>
            <person name="Busov V."/>
            <person name="Campbell M."/>
            <person name="Carlson J."/>
            <person name="Chalot M."/>
            <person name="Chapman J."/>
            <person name="Chen G."/>
            <person name="Cooper D."/>
            <person name="Coutinho P."/>
            <person name="Couturier J."/>
            <person name="Covert S."/>
            <person name="Cronk Q."/>
            <person name="Cunningham R."/>
            <person name="Davis J."/>
            <person name="Degroeve S."/>
            <person name="Dejardin A."/>
            <person name="Depamphilis C."/>
            <person name="Detter J."/>
            <person name="Dirks B."/>
            <person name="Dubchak I."/>
            <person name="Duplessis S."/>
            <person name="Ehlting J."/>
            <person name="Ellis B."/>
            <person name="Gendler K."/>
            <person name="Goodstein D."/>
            <person name="Gribskov M."/>
            <person name="Grimwood J."/>
            <person name="Groover A."/>
            <person name="Gunter L."/>
            <person name="Hamberger B."/>
            <person name="Heinze B."/>
            <person name="Helariutta Y."/>
            <person name="Henrissat B."/>
            <person name="Holligan D."/>
            <person name="Holt R."/>
            <person name="Huang W."/>
            <person name="Islam-Faridi N."/>
            <person name="Jones S."/>
            <person name="Jones-Rhoades M."/>
            <person name="Jorgensen R."/>
            <person name="Joshi C."/>
            <person name="Kangasjarvi J."/>
            <person name="Karlsson J."/>
            <person name="Kelleher C."/>
            <person name="Kirkpatrick R."/>
            <person name="Kirst M."/>
            <person name="Kohler A."/>
            <person name="Kalluri U."/>
            <person name="Larimer F."/>
            <person name="Leebens-Mack J."/>
            <person name="Leple J."/>
            <person name="Locascio P."/>
            <person name="Lou Y."/>
            <person name="Lucas S."/>
            <person name="Martin F."/>
            <person name="Montanini B."/>
            <person name="Napoli C."/>
            <person name="Nelson D."/>
            <person name="Nelson C."/>
            <person name="Nieminen K."/>
            <person name="Nilsson O."/>
            <person name="Pereda V."/>
            <person name="Peter G."/>
            <person name="Philippe R."/>
            <person name="Pilate G."/>
            <person name="Poliakov A."/>
            <person name="Razumovskaya J."/>
            <person name="Richardson P."/>
            <person name="Rinaldi C."/>
            <person name="Ritland K."/>
            <person name="Rouze P."/>
            <person name="Ryaboy D."/>
            <person name="Schmutz J."/>
            <person name="Schrader J."/>
            <person name="Segerman B."/>
            <person name="Shin H."/>
            <person name="Siddiqui A."/>
            <person name="Sterky F."/>
            <person name="Terry A."/>
            <person name="Tsai C."/>
            <person name="Uberbacher E."/>
            <person name="Unneberg P."/>
            <person name="Vahala J."/>
            <person name="Wall K."/>
            <person name="Wessler S."/>
            <person name="Yang G."/>
            <person name="Yin T."/>
            <person name="Douglas C."/>
            <person name="Marra M."/>
            <person name="Sandberg G."/>
            <person name="Van De Peer Y."/>
            <person name="Rokhsar D."/>
        </authorList>
    </citation>
    <scope>NUCLEOTIDE SEQUENCE</scope>
    <source>
        <strain evidence="2">Nisqually-1</strain>
    </source>
</reference>
<dbReference type="InterPro" id="IPR042451">
    <property type="entry name" value="ZPR1_A/B_dom"/>
</dbReference>
<dbReference type="InterPro" id="IPR040141">
    <property type="entry name" value="ZPR1"/>
</dbReference>
<protein>
    <recommendedName>
        <fullName evidence="1">ZPR1 jelly-roll domain-containing protein</fullName>
    </recommendedName>
</protein>
<dbReference type="PANTHER" id="PTHR10876">
    <property type="entry name" value="ZINC FINGER PROTEIN ZPR1"/>
    <property type="match status" value="1"/>
</dbReference>
<proteinExistence type="predicted"/>
<dbReference type="InParanoid" id="A0A2K1R651"/>
<dbReference type="EMBL" id="KZ623450">
    <property type="protein sequence ID" value="PNS22723.1"/>
    <property type="molecule type" value="Genomic_DNA"/>
</dbReference>
<dbReference type="InterPro" id="IPR056180">
    <property type="entry name" value="ZPR1_jr_dom"/>
</dbReference>
<name>A0A2K1R651_POPTR</name>
<dbReference type="STRING" id="3694.A0A2K1R651"/>
<gene>
    <name evidence="2" type="ORF">POPTR_T120200</name>
</gene>